<dbReference type="InterPro" id="IPR003313">
    <property type="entry name" value="AraC-bd"/>
</dbReference>
<dbReference type="RefSeq" id="WP_311351072.1">
    <property type="nucleotide sequence ID" value="NZ_JAVRHR010000002.1"/>
</dbReference>
<dbReference type="Pfam" id="PF12833">
    <property type="entry name" value="HTH_18"/>
    <property type="match status" value="1"/>
</dbReference>
<dbReference type="InterPro" id="IPR037923">
    <property type="entry name" value="HTH-like"/>
</dbReference>
<dbReference type="Proteomes" id="UP001255246">
    <property type="component" value="Unassembled WGS sequence"/>
</dbReference>
<evidence type="ECO:0000259" key="4">
    <source>
        <dbReference type="PROSITE" id="PS01124"/>
    </source>
</evidence>
<dbReference type="InterPro" id="IPR009057">
    <property type="entry name" value="Homeodomain-like_sf"/>
</dbReference>
<dbReference type="PROSITE" id="PS01124">
    <property type="entry name" value="HTH_ARAC_FAMILY_2"/>
    <property type="match status" value="1"/>
</dbReference>
<dbReference type="Pfam" id="PF02311">
    <property type="entry name" value="AraC_binding"/>
    <property type="match status" value="1"/>
</dbReference>
<dbReference type="SUPFAM" id="SSF51215">
    <property type="entry name" value="Regulatory protein AraC"/>
    <property type="match status" value="1"/>
</dbReference>
<comment type="caution">
    <text evidence="5">The sequence shown here is derived from an EMBL/GenBank/DDBJ whole genome shotgun (WGS) entry which is preliminary data.</text>
</comment>
<protein>
    <submittedName>
        <fullName evidence="5">Helix-turn-helix transcriptional regulator</fullName>
    </submittedName>
</protein>
<dbReference type="EMBL" id="JAVRHR010000002">
    <property type="protein sequence ID" value="MDT0607408.1"/>
    <property type="molecule type" value="Genomic_DNA"/>
</dbReference>
<keyword evidence="6" id="KW-1185">Reference proteome</keyword>
<reference evidence="5 6" key="1">
    <citation type="submission" date="2023-09" db="EMBL/GenBank/DDBJ databases">
        <authorList>
            <person name="Rey-Velasco X."/>
        </authorList>
    </citation>
    <scope>NUCLEOTIDE SEQUENCE [LARGE SCALE GENOMIC DNA]</scope>
    <source>
        <strain evidence="5 6">F388</strain>
    </source>
</reference>
<keyword evidence="2" id="KW-0238">DNA-binding</keyword>
<organism evidence="5 6">
    <name type="scientific">Croceitalea rosinachiae</name>
    <dbReference type="NCBI Taxonomy" id="3075596"/>
    <lineage>
        <taxon>Bacteria</taxon>
        <taxon>Pseudomonadati</taxon>
        <taxon>Bacteroidota</taxon>
        <taxon>Flavobacteriia</taxon>
        <taxon>Flavobacteriales</taxon>
        <taxon>Flavobacteriaceae</taxon>
        <taxon>Croceitalea</taxon>
    </lineage>
</organism>
<proteinExistence type="predicted"/>
<evidence type="ECO:0000313" key="5">
    <source>
        <dbReference type="EMBL" id="MDT0607408.1"/>
    </source>
</evidence>
<dbReference type="InterPro" id="IPR020449">
    <property type="entry name" value="Tscrpt_reg_AraC-type_HTH"/>
</dbReference>
<keyword evidence="3" id="KW-0804">Transcription</keyword>
<dbReference type="SUPFAM" id="SSF46689">
    <property type="entry name" value="Homeodomain-like"/>
    <property type="match status" value="1"/>
</dbReference>
<evidence type="ECO:0000256" key="1">
    <source>
        <dbReference type="ARBA" id="ARBA00023015"/>
    </source>
</evidence>
<accession>A0ABU3AE80</accession>
<gene>
    <name evidence="5" type="ORF">RM706_10225</name>
</gene>
<dbReference type="PRINTS" id="PR00032">
    <property type="entry name" value="HTHARAC"/>
</dbReference>
<name>A0ABU3AE80_9FLAO</name>
<evidence type="ECO:0000256" key="3">
    <source>
        <dbReference type="ARBA" id="ARBA00023163"/>
    </source>
</evidence>
<feature type="domain" description="HTH araC/xylS-type" evidence="4">
    <location>
        <begin position="192"/>
        <end position="290"/>
    </location>
</feature>
<dbReference type="PANTHER" id="PTHR43280:SF32">
    <property type="entry name" value="TRANSCRIPTIONAL REGULATORY PROTEIN"/>
    <property type="match status" value="1"/>
</dbReference>
<dbReference type="InterPro" id="IPR018060">
    <property type="entry name" value="HTH_AraC"/>
</dbReference>
<evidence type="ECO:0000313" key="6">
    <source>
        <dbReference type="Proteomes" id="UP001255246"/>
    </source>
</evidence>
<keyword evidence="1" id="KW-0805">Transcription regulation</keyword>
<dbReference type="SMART" id="SM00342">
    <property type="entry name" value="HTH_ARAC"/>
    <property type="match status" value="1"/>
</dbReference>
<dbReference type="PANTHER" id="PTHR43280">
    <property type="entry name" value="ARAC-FAMILY TRANSCRIPTIONAL REGULATOR"/>
    <property type="match status" value="1"/>
</dbReference>
<dbReference type="Gene3D" id="1.10.10.60">
    <property type="entry name" value="Homeodomain-like"/>
    <property type="match status" value="1"/>
</dbReference>
<evidence type="ECO:0000256" key="2">
    <source>
        <dbReference type="ARBA" id="ARBA00023125"/>
    </source>
</evidence>
<sequence>MGKEPIPIKFQNKNNPKAGFDIILLEDLLARTDLDHSLEEIQKVEFFILILVTKGNGKHSIDFKEYKTQKGTLLTIRKDQIQKFHISKGLKGKVLLFTNEFLVSYLEKQETQKTLQLFNELLGEPKLELPAKILEKTITQIQRIEHEYFDVNDKHSLGIIRSELQILIANLFRLKSRYDTPLFHYKRLNDFIRFQNEVEANINTLQKVSDYSDLLGLSSKTLNKITKTVIHKTAKAFLDETHLKQIKRQLINSKDSIKRVALTTGFEETSNFYKFFKRHTGLTPEQFRSTYN</sequence>